<accession>A0A1V9EXX8</accession>
<dbReference type="Proteomes" id="UP000192610">
    <property type="component" value="Unassembled WGS sequence"/>
</dbReference>
<comment type="caution">
    <text evidence="1">The sequence shown here is derived from an EMBL/GenBank/DDBJ whole genome shotgun (WGS) entry which is preliminary data.</text>
</comment>
<keyword evidence="2" id="KW-1185">Reference proteome</keyword>
<organism evidence="1 2">
    <name type="scientific">Niastella yeongjuensis</name>
    <dbReference type="NCBI Taxonomy" id="354355"/>
    <lineage>
        <taxon>Bacteria</taxon>
        <taxon>Pseudomonadati</taxon>
        <taxon>Bacteroidota</taxon>
        <taxon>Chitinophagia</taxon>
        <taxon>Chitinophagales</taxon>
        <taxon>Chitinophagaceae</taxon>
        <taxon>Niastella</taxon>
    </lineage>
</organism>
<evidence type="ECO:0000313" key="1">
    <source>
        <dbReference type="EMBL" id="OQP50981.1"/>
    </source>
</evidence>
<evidence type="ECO:0000313" key="2">
    <source>
        <dbReference type="Proteomes" id="UP000192610"/>
    </source>
</evidence>
<gene>
    <name evidence="1" type="ORF">A4H97_03930</name>
</gene>
<dbReference type="AlphaFoldDB" id="A0A1V9EXX8"/>
<name>A0A1V9EXX8_9BACT</name>
<sequence length="72" mass="8220">MCHIANFLNKTAEKKISLTRYTGIPERLQKDSKSAKKEFPVKSLNEILAKILPYPGAFLTFISKINCLENTY</sequence>
<dbReference type="EMBL" id="LVXG01000012">
    <property type="protein sequence ID" value="OQP50981.1"/>
    <property type="molecule type" value="Genomic_DNA"/>
</dbReference>
<protein>
    <submittedName>
        <fullName evidence="1">Uncharacterized protein</fullName>
    </submittedName>
</protein>
<proteinExistence type="predicted"/>
<reference evidence="2" key="1">
    <citation type="submission" date="2016-04" db="EMBL/GenBank/DDBJ databases">
        <authorList>
            <person name="Chen L."/>
            <person name="Zhuang W."/>
            <person name="Wang G."/>
        </authorList>
    </citation>
    <scope>NUCLEOTIDE SEQUENCE [LARGE SCALE GENOMIC DNA]</scope>
    <source>
        <strain evidence="2">17621</strain>
    </source>
</reference>